<keyword evidence="2" id="KW-0342">GTP-binding</keyword>
<dbReference type="NCBIfam" id="TIGR00231">
    <property type="entry name" value="small_GTP"/>
    <property type="match status" value="1"/>
</dbReference>
<dbReference type="GO" id="GO:0005768">
    <property type="term" value="C:endosome"/>
    <property type="evidence" value="ECO:0000318"/>
    <property type="project" value="GO_Central"/>
</dbReference>
<evidence type="ECO:0000313" key="5">
    <source>
        <dbReference type="Proteomes" id="UP000009022"/>
    </source>
</evidence>
<organism evidence="4 5">
    <name type="scientific">Trichoplax adhaerens</name>
    <name type="common">Trichoplax reptans</name>
    <dbReference type="NCBI Taxonomy" id="10228"/>
    <lineage>
        <taxon>Eukaryota</taxon>
        <taxon>Metazoa</taxon>
        <taxon>Placozoa</taxon>
        <taxon>Uniplacotomia</taxon>
        <taxon>Trichoplacea</taxon>
        <taxon>Trichoplacidae</taxon>
        <taxon>Trichoplax</taxon>
    </lineage>
</organism>
<dbReference type="InterPro" id="IPR027417">
    <property type="entry name" value="P-loop_NTPase"/>
</dbReference>
<dbReference type="eggNOG" id="KOG0078">
    <property type="taxonomic scope" value="Eukaryota"/>
</dbReference>
<dbReference type="PhylomeDB" id="B3RL20"/>
<gene>
    <name evidence="4" type="ORF">TRIADDRAFT_19541</name>
</gene>
<dbReference type="SMART" id="SM00173">
    <property type="entry name" value="RAS"/>
    <property type="match status" value="1"/>
</dbReference>
<dbReference type="STRING" id="10228.B3RL20"/>
<dbReference type="Proteomes" id="UP000009022">
    <property type="component" value="Unassembled WGS sequence"/>
</dbReference>
<evidence type="ECO:0000256" key="2">
    <source>
        <dbReference type="ARBA" id="ARBA00023134"/>
    </source>
</evidence>
<dbReference type="GO" id="GO:0005525">
    <property type="term" value="F:GTP binding"/>
    <property type="evidence" value="ECO:0000318"/>
    <property type="project" value="GO_Central"/>
</dbReference>
<dbReference type="OrthoDB" id="9989112at2759"/>
<feature type="non-terminal residue" evidence="4">
    <location>
        <position position="1"/>
    </location>
</feature>
<dbReference type="PRINTS" id="PR00449">
    <property type="entry name" value="RASTRNSFRMNG"/>
</dbReference>
<dbReference type="InParanoid" id="B3RL20"/>
<dbReference type="PROSITE" id="PS51419">
    <property type="entry name" value="RAB"/>
    <property type="match status" value="1"/>
</dbReference>
<dbReference type="PROSITE" id="PS51421">
    <property type="entry name" value="RAS"/>
    <property type="match status" value="1"/>
</dbReference>
<dbReference type="KEGG" id="tad:TRIADDRAFT_19541"/>
<dbReference type="OMA" id="WYERICK"/>
<keyword evidence="3" id="KW-0449">Lipoprotein</keyword>
<dbReference type="GO" id="GO:0017157">
    <property type="term" value="P:regulation of exocytosis"/>
    <property type="evidence" value="ECO:0000318"/>
    <property type="project" value="GO_Central"/>
</dbReference>
<evidence type="ECO:0000256" key="1">
    <source>
        <dbReference type="ARBA" id="ARBA00022741"/>
    </source>
</evidence>
<dbReference type="RefSeq" id="XP_002108674.1">
    <property type="nucleotide sequence ID" value="XM_002108638.1"/>
</dbReference>
<dbReference type="CDD" id="cd00154">
    <property type="entry name" value="Rab"/>
    <property type="match status" value="1"/>
</dbReference>
<dbReference type="InterPro" id="IPR005225">
    <property type="entry name" value="Small_GTP-bd"/>
</dbReference>
<dbReference type="SMART" id="SM00175">
    <property type="entry name" value="RAB"/>
    <property type="match status" value="1"/>
</dbReference>
<dbReference type="GO" id="GO:0005794">
    <property type="term" value="C:Golgi apparatus"/>
    <property type="evidence" value="ECO:0000318"/>
    <property type="project" value="GO_Central"/>
</dbReference>
<sequence length="160" mass="18190">VFKIVLVGDSGVGKTSFIHRFCYDDFVEDHRVTLDIGFEMSTVMVDDTPVSLQVWDTVGQERFRSLPQSYYRDANGILLLYDITRQESFANIQGWIADIKDNASENVLIMITGNKLDLQDQREIKSDTGSRLAMLHDAMFTECSAKTGESVEESFHQLVR</sequence>
<dbReference type="HOGENOM" id="CLU_041217_10_6_1"/>
<dbReference type="Gene3D" id="3.40.50.300">
    <property type="entry name" value="P-loop containing nucleotide triphosphate hydrolases"/>
    <property type="match status" value="1"/>
</dbReference>
<dbReference type="InterPro" id="IPR001806">
    <property type="entry name" value="Small_GTPase"/>
</dbReference>
<dbReference type="PANTHER" id="PTHR47977">
    <property type="entry name" value="RAS-RELATED PROTEIN RAB"/>
    <property type="match status" value="1"/>
</dbReference>
<dbReference type="SMART" id="SM00174">
    <property type="entry name" value="RHO"/>
    <property type="match status" value="1"/>
</dbReference>
<evidence type="ECO:0000256" key="3">
    <source>
        <dbReference type="ARBA" id="ARBA00023288"/>
    </source>
</evidence>
<dbReference type="GeneID" id="6749888"/>
<dbReference type="CTD" id="6749888"/>
<dbReference type="SUPFAM" id="SSF52540">
    <property type="entry name" value="P-loop containing nucleoside triphosphate hydrolases"/>
    <property type="match status" value="1"/>
</dbReference>
<evidence type="ECO:0000313" key="4">
    <source>
        <dbReference type="EMBL" id="EDV29472.1"/>
    </source>
</evidence>
<protein>
    <submittedName>
        <fullName evidence="4">Uncharacterized protein</fullName>
    </submittedName>
</protein>
<dbReference type="Pfam" id="PF00071">
    <property type="entry name" value="Ras"/>
    <property type="match status" value="1"/>
</dbReference>
<proteinExistence type="predicted"/>
<dbReference type="InterPro" id="IPR050227">
    <property type="entry name" value="Rab"/>
</dbReference>
<dbReference type="PROSITE" id="PS51420">
    <property type="entry name" value="RHO"/>
    <property type="match status" value="1"/>
</dbReference>
<reference evidence="4 5" key="1">
    <citation type="journal article" date="2008" name="Nature">
        <title>The Trichoplax genome and the nature of placozoans.</title>
        <authorList>
            <person name="Srivastava M."/>
            <person name="Begovic E."/>
            <person name="Chapman J."/>
            <person name="Putnam N.H."/>
            <person name="Hellsten U."/>
            <person name="Kawashima T."/>
            <person name="Kuo A."/>
            <person name="Mitros T."/>
            <person name="Salamov A."/>
            <person name="Carpenter M.L."/>
            <person name="Signorovitch A.Y."/>
            <person name="Moreno M.A."/>
            <person name="Kamm K."/>
            <person name="Grimwood J."/>
            <person name="Schmutz J."/>
            <person name="Shapiro H."/>
            <person name="Grigoriev I.V."/>
            <person name="Buss L.W."/>
            <person name="Schierwater B."/>
            <person name="Dellaporta S.L."/>
            <person name="Rokhsar D.S."/>
        </authorList>
    </citation>
    <scope>NUCLEOTIDE SEQUENCE [LARGE SCALE GENOMIC DNA]</scope>
    <source>
        <strain evidence="4 5">Grell-BS-1999</strain>
    </source>
</reference>
<dbReference type="AlphaFoldDB" id="B3RL20"/>
<dbReference type="FunFam" id="3.40.50.300:FF:001129">
    <property type="entry name" value="ras-related protein Rab-44 isoform X2"/>
    <property type="match status" value="1"/>
</dbReference>
<accession>B3RL20</accession>
<name>B3RL20_TRIAD</name>
<keyword evidence="1" id="KW-0547">Nucleotide-binding</keyword>
<dbReference type="EMBL" id="DS985241">
    <property type="protein sequence ID" value="EDV29472.1"/>
    <property type="molecule type" value="Genomic_DNA"/>
</dbReference>
<dbReference type="GO" id="GO:0003924">
    <property type="term" value="F:GTPase activity"/>
    <property type="evidence" value="ECO:0000318"/>
    <property type="project" value="GO_Central"/>
</dbReference>
<keyword evidence="5" id="KW-1185">Reference proteome</keyword>